<evidence type="ECO:0000259" key="17">
    <source>
        <dbReference type="Pfam" id="PF08264"/>
    </source>
</evidence>
<dbReference type="GO" id="GO:0005524">
    <property type="term" value="F:ATP binding"/>
    <property type="evidence" value="ECO:0007669"/>
    <property type="project" value="UniProtKB-UniRule"/>
</dbReference>
<dbReference type="SUPFAM" id="SSF50677">
    <property type="entry name" value="ValRS/IleRS/LeuRS editing domain"/>
    <property type="match status" value="1"/>
</dbReference>
<organism evidence="18 19">
    <name type="scientific">Anaerococcus lactolyticus ATCC 51172</name>
    <dbReference type="NCBI Taxonomy" id="525254"/>
    <lineage>
        <taxon>Bacteria</taxon>
        <taxon>Bacillati</taxon>
        <taxon>Bacillota</taxon>
        <taxon>Tissierellia</taxon>
        <taxon>Tissierellales</taxon>
        <taxon>Peptoniphilaceae</taxon>
        <taxon>Anaerococcus</taxon>
    </lineage>
</organism>
<dbReference type="GO" id="GO:0006428">
    <property type="term" value="P:isoleucyl-tRNA aminoacylation"/>
    <property type="evidence" value="ECO:0007669"/>
    <property type="project" value="UniProtKB-UniRule"/>
</dbReference>
<dbReference type="eggNOG" id="COG0060">
    <property type="taxonomic scope" value="Bacteria"/>
</dbReference>
<feature type="domain" description="Methionyl/Valyl/Leucyl/Isoleucyl-tRNA synthetase anticodon-binding" evidence="17">
    <location>
        <begin position="685"/>
        <end position="832"/>
    </location>
</feature>
<dbReference type="HOGENOM" id="CLU_001493_1_1_9"/>
<dbReference type="EC" id="6.1.1.5" evidence="15"/>
<reference evidence="18 19" key="1">
    <citation type="submission" date="2008-10" db="EMBL/GenBank/DDBJ databases">
        <authorList>
            <person name="Qin X."/>
            <person name="Bachman B."/>
            <person name="Battles P."/>
            <person name="Bell A."/>
            <person name="Bess C."/>
            <person name="Bickham C."/>
            <person name="Chaboub L."/>
            <person name="Chen D."/>
            <person name="Coyle M."/>
            <person name="Deiros D.R."/>
            <person name="Dinh H."/>
            <person name="Forbes L."/>
            <person name="Fowler G."/>
            <person name="Francisco L."/>
            <person name="Fu Q."/>
            <person name="Gubbala S."/>
            <person name="Hale W."/>
            <person name="Han Y."/>
            <person name="Hemphill L."/>
            <person name="Highlander S.K."/>
            <person name="Hirani K."/>
            <person name="Hogues M."/>
            <person name="Jackson L."/>
            <person name="Jakkamsetti A."/>
            <person name="Javaid M."/>
            <person name="Jiang H."/>
            <person name="Korchina V."/>
            <person name="Kovar C."/>
            <person name="Lara F."/>
            <person name="Lee S."/>
            <person name="Mata R."/>
            <person name="Mathew T."/>
            <person name="Moen C."/>
            <person name="Morales K."/>
            <person name="Munidasa M."/>
            <person name="Nazareth L."/>
            <person name="Ngo R."/>
            <person name="Nguyen L."/>
            <person name="Okwuonu G."/>
            <person name="Ongeri F."/>
            <person name="Patil S."/>
            <person name="Petrosino J."/>
            <person name="Pham C."/>
            <person name="Pham P."/>
            <person name="Pu L.-L."/>
            <person name="Puazo M."/>
            <person name="Raj R."/>
            <person name="Reid J."/>
            <person name="Rouhana J."/>
            <person name="Saada N."/>
            <person name="Shang Y."/>
            <person name="Simmons D."/>
            <person name="Thornton R."/>
            <person name="Warren J."/>
            <person name="Weissenberger G."/>
            <person name="Zhang J."/>
            <person name="Zhang L."/>
            <person name="Zhou C."/>
            <person name="Zhu D."/>
            <person name="Muzny D."/>
            <person name="Worley K."/>
            <person name="Gibbs R."/>
        </authorList>
    </citation>
    <scope>NUCLEOTIDE SEQUENCE [LARGE SCALE GENOMIC DNA]</scope>
    <source>
        <strain evidence="18 19">ATCC 51172</strain>
    </source>
</reference>
<dbReference type="FunFam" id="3.40.50.620:FF:000063">
    <property type="entry name" value="Isoleucine--tRNA ligase"/>
    <property type="match status" value="1"/>
</dbReference>
<evidence type="ECO:0000256" key="4">
    <source>
        <dbReference type="ARBA" id="ARBA00011245"/>
    </source>
</evidence>
<dbReference type="PANTHER" id="PTHR42780:SF1">
    <property type="entry name" value="ISOLEUCINE--TRNA LIGASE, CYTOPLASMIC"/>
    <property type="match status" value="1"/>
</dbReference>
<dbReference type="InterPro" id="IPR009008">
    <property type="entry name" value="Val/Leu/Ile-tRNA-synth_edit"/>
</dbReference>
<evidence type="ECO:0000256" key="10">
    <source>
        <dbReference type="ARBA" id="ARBA00022840"/>
    </source>
</evidence>
<keyword evidence="8 15" id="KW-0547">Nucleotide-binding</keyword>
<comment type="similarity">
    <text evidence="3 15">Belongs to the class-I aminoacyl-tRNA synthetase family. IleS type 2 subfamily.</text>
</comment>
<gene>
    <name evidence="15 18" type="primary">ileS</name>
    <name evidence="18" type="ORF">HMPREF0072_0766</name>
</gene>
<dbReference type="Proteomes" id="UP000005984">
    <property type="component" value="Unassembled WGS sequence"/>
</dbReference>
<comment type="catalytic activity">
    <reaction evidence="14 15">
        <text>tRNA(Ile) + L-isoleucine + ATP = L-isoleucyl-tRNA(Ile) + AMP + diphosphate</text>
        <dbReference type="Rhea" id="RHEA:11060"/>
        <dbReference type="Rhea" id="RHEA-COMP:9666"/>
        <dbReference type="Rhea" id="RHEA-COMP:9695"/>
        <dbReference type="ChEBI" id="CHEBI:30616"/>
        <dbReference type="ChEBI" id="CHEBI:33019"/>
        <dbReference type="ChEBI" id="CHEBI:58045"/>
        <dbReference type="ChEBI" id="CHEBI:78442"/>
        <dbReference type="ChEBI" id="CHEBI:78528"/>
        <dbReference type="ChEBI" id="CHEBI:456215"/>
        <dbReference type="EC" id="6.1.1.5"/>
    </reaction>
</comment>
<evidence type="ECO:0000256" key="7">
    <source>
        <dbReference type="ARBA" id="ARBA00022723"/>
    </source>
</evidence>
<evidence type="ECO:0000256" key="1">
    <source>
        <dbReference type="ARBA" id="ARBA00001947"/>
    </source>
</evidence>
<dbReference type="InterPro" id="IPR033709">
    <property type="entry name" value="Anticodon_Ile_ABEc"/>
</dbReference>
<comment type="caution">
    <text evidence="18">The sequence shown here is derived from an EMBL/GenBank/DDBJ whole genome shotgun (WGS) entry which is preliminary data.</text>
</comment>
<dbReference type="Pfam" id="PF08264">
    <property type="entry name" value="Anticodon_1"/>
    <property type="match status" value="1"/>
</dbReference>
<keyword evidence="5 15" id="KW-0963">Cytoplasm</keyword>
<dbReference type="InterPro" id="IPR002300">
    <property type="entry name" value="aa-tRNA-synth_Ia"/>
</dbReference>
<dbReference type="CDD" id="cd00818">
    <property type="entry name" value="IleRS_core"/>
    <property type="match status" value="1"/>
</dbReference>
<evidence type="ECO:0000256" key="15">
    <source>
        <dbReference type="HAMAP-Rule" id="MF_02003"/>
    </source>
</evidence>
<sequence>MCDLKFEEVNSKDVKSREAKLKDYWNEIDLLGETFKTRENADEYVIYDGPPTANGKPGIHHVIARTLKDMTSRYKNMKGYKVLKKAGWDTHGLPVEIEVEKQLGFHDKNDIEQYGIEKFNHLCKESVWKYSDMWRDMSDRMAFLYDMDHPYVTMDNNYIETEWWLLDQAFKKGYIYEGAKVMPYCPRCGTGLASHEVAQGYEFEKTLTLTVRFKKKGASNEYFLAWTTTPWTLPSNLALAVNPDLDYVKVFDKEDDCYYYMAKSLMAKLMDKRDYEVVEEMKGTDLELLEYEQLMPYVKTQPGKAFKVILADYVSAEDGTGIVHIAPAFGEDDYQACRKYDLDFIQPVDLEGRFTETPWKGEFVFDTNEKIWRHLQEEGKVFAKETMEHNYPHCWRCHTPLIYYARPSWYIEMSKFSGKMVENNQTVNWFPQTIGDKRFGNWLENVKDWAISRSRYWGTPLNIWRCECGHTDTVASRAELKERAIEDISEDIELHRPYVDNVHIKCDKCGGTMTRVPDVLDVWFDSGAMPFAQLHYPFENKELFEKGYYPADFICEGIDQTRGWFYSLMAISTITMGRAPYKNVLVNDLVVDKNGQKMSKSRGNTLDPFALFDKYGADAVRFYSLYVSPAWMQTKFDEKGLVEVKNNFFRTFENVYNFFSLYAGTDGLTLADIKSFEGVKVDGIDRWLYSRLNSLIKSYYEEMENFEYNKVVHEISDFVVEDLSNWYIRRNRKRFWSQELTDSKKSVYKTTYDVLLSLSKLIAPITPFLAEEIYQKLTGGKTVHTEILPQVDESLIDTKLEADMDLVRKIVNLGRASREKESIKVRQPLSKIIVDGSYKERLENLLGLIKEELNVKEVDFEDDLSAFMDYFLKPDFRVVGRIFQSKVNDFAKYLANTDAKTFIDQVNEGPVKVEIGGEEFEVSKDYLDIRITAKEGFDVEIDGNVFVILDTEITEDLKDEGYAREFISKIQNLRKDSGFEVTDRINISYDADADLAKSLDKFAEDIKKETLADKLEQTNLDVNPIELNDKEIKISLERL</sequence>
<dbReference type="EMBL" id="ABYO01000190">
    <property type="protein sequence ID" value="EEI86669.1"/>
    <property type="molecule type" value="Genomic_DNA"/>
</dbReference>
<dbReference type="InterPro" id="IPR002301">
    <property type="entry name" value="Ile-tRNA-ligase"/>
</dbReference>
<keyword evidence="19" id="KW-1185">Reference proteome</keyword>
<dbReference type="AlphaFoldDB" id="C2BEJ6"/>
<evidence type="ECO:0000313" key="18">
    <source>
        <dbReference type="EMBL" id="EEI86669.1"/>
    </source>
</evidence>
<dbReference type="Pfam" id="PF00133">
    <property type="entry name" value="tRNA-synt_1"/>
    <property type="match status" value="1"/>
</dbReference>
<evidence type="ECO:0000313" key="19">
    <source>
        <dbReference type="Proteomes" id="UP000005984"/>
    </source>
</evidence>
<feature type="binding site" evidence="15">
    <location>
        <position position="600"/>
    </location>
    <ligand>
        <name>ATP</name>
        <dbReference type="ChEBI" id="CHEBI:30616"/>
    </ligand>
</feature>
<dbReference type="GO" id="GO:0008270">
    <property type="term" value="F:zinc ion binding"/>
    <property type="evidence" value="ECO:0007669"/>
    <property type="project" value="UniProtKB-UniRule"/>
</dbReference>
<evidence type="ECO:0000256" key="11">
    <source>
        <dbReference type="ARBA" id="ARBA00022917"/>
    </source>
</evidence>
<feature type="domain" description="Aminoacyl-tRNA synthetase class Ia" evidence="16">
    <location>
        <begin position="22"/>
        <end position="629"/>
    </location>
</feature>
<keyword evidence="11 15" id="KW-0648">Protein biosynthesis</keyword>
<dbReference type="RefSeq" id="WP_004826739.1">
    <property type="nucleotide sequence ID" value="NZ_GG666044.1"/>
</dbReference>
<keyword evidence="12 15" id="KW-0030">Aminoacyl-tRNA synthetase</keyword>
<dbReference type="Pfam" id="PF19302">
    <property type="entry name" value="DUF5915"/>
    <property type="match status" value="1"/>
</dbReference>
<dbReference type="HAMAP" id="MF_02003">
    <property type="entry name" value="Ile_tRNA_synth_type2"/>
    <property type="match status" value="1"/>
</dbReference>
<evidence type="ECO:0000256" key="12">
    <source>
        <dbReference type="ARBA" id="ARBA00023146"/>
    </source>
</evidence>
<comment type="subunit">
    <text evidence="4 15">Monomer.</text>
</comment>
<accession>C2BEJ6</accession>
<dbReference type="SUPFAM" id="SSF52374">
    <property type="entry name" value="Nucleotidylyl transferase"/>
    <property type="match status" value="1"/>
</dbReference>
<feature type="short sequence motif" description="'KMSKS' region" evidence="15">
    <location>
        <begin position="597"/>
        <end position="601"/>
    </location>
</feature>
<dbReference type="PANTHER" id="PTHR42780">
    <property type="entry name" value="SOLEUCYL-TRNA SYNTHETASE"/>
    <property type="match status" value="1"/>
</dbReference>
<keyword evidence="7 15" id="KW-0479">Metal-binding</keyword>
<evidence type="ECO:0000256" key="13">
    <source>
        <dbReference type="ARBA" id="ARBA00025217"/>
    </source>
</evidence>
<dbReference type="CDD" id="cd07961">
    <property type="entry name" value="Anticodon_Ia_Ile_ABEc"/>
    <property type="match status" value="1"/>
</dbReference>
<dbReference type="FunFam" id="3.40.50.620:FF:000075">
    <property type="entry name" value="Isoleucine--tRNA ligase"/>
    <property type="match status" value="1"/>
</dbReference>
<dbReference type="Gene3D" id="1.10.730.10">
    <property type="entry name" value="Isoleucyl-tRNA Synthetase, Domain 1"/>
    <property type="match status" value="1"/>
</dbReference>
<evidence type="ECO:0000256" key="2">
    <source>
        <dbReference type="ARBA" id="ARBA00004496"/>
    </source>
</evidence>
<evidence type="ECO:0000256" key="6">
    <source>
        <dbReference type="ARBA" id="ARBA00022598"/>
    </source>
</evidence>
<dbReference type="GO" id="GO:0004822">
    <property type="term" value="F:isoleucine-tRNA ligase activity"/>
    <property type="evidence" value="ECO:0007669"/>
    <property type="project" value="UniProtKB-UniRule"/>
</dbReference>
<dbReference type="InterPro" id="IPR023586">
    <property type="entry name" value="Ile-tRNA-ligase_type2"/>
</dbReference>
<keyword evidence="9 15" id="KW-0862">Zinc</keyword>
<dbReference type="GO" id="GO:0005737">
    <property type="term" value="C:cytoplasm"/>
    <property type="evidence" value="ECO:0007669"/>
    <property type="project" value="UniProtKB-SubCell"/>
</dbReference>
<evidence type="ECO:0000256" key="8">
    <source>
        <dbReference type="ARBA" id="ARBA00022741"/>
    </source>
</evidence>
<name>C2BEJ6_9FIRM</name>
<keyword evidence="6 15" id="KW-0436">Ligase</keyword>
<evidence type="ECO:0000256" key="9">
    <source>
        <dbReference type="ARBA" id="ARBA00022833"/>
    </source>
</evidence>
<dbReference type="GO" id="GO:0002161">
    <property type="term" value="F:aminoacyl-tRNA deacylase activity"/>
    <property type="evidence" value="ECO:0007669"/>
    <property type="project" value="InterPro"/>
</dbReference>
<dbReference type="Gene3D" id="3.40.50.620">
    <property type="entry name" value="HUPs"/>
    <property type="match status" value="2"/>
</dbReference>
<comment type="cofactor">
    <cofactor evidence="1 15">
        <name>Zn(2+)</name>
        <dbReference type="ChEBI" id="CHEBI:29105"/>
    </cofactor>
</comment>
<dbReference type="InterPro" id="IPR013155">
    <property type="entry name" value="M/V/L/I-tRNA-synth_anticd-bd"/>
</dbReference>
<dbReference type="NCBIfam" id="TIGR00392">
    <property type="entry name" value="ileS"/>
    <property type="match status" value="1"/>
</dbReference>
<proteinExistence type="inferred from homology"/>
<comment type="domain">
    <text evidence="15">IleRS has two distinct active sites: one for aminoacylation and one for editing. The misactivated valine is translocated from the active site to the editing site, which sterically excludes the correctly activated isoleucine. The single editing site contains two valyl binding pockets, one specific for each substrate (Val-AMP or Val-tRNA(Ile)).</text>
</comment>
<dbReference type="PRINTS" id="PR00984">
    <property type="entry name" value="TRNASYNTHILE"/>
</dbReference>
<comment type="function">
    <text evidence="13 15">Catalyzes the attachment of isoleucine to tRNA(Ile). As IleRS can inadvertently accommodate and process structurally similar amino acids such as valine, to avoid such errors it has two additional distinct tRNA(Ile)-dependent editing activities. One activity is designated as 'pretransfer' editing and involves the hydrolysis of activated Val-AMP. The other activity is designated 'posttransfer' editing and involves deacylation of mischarged Val-tRNA(Ile).</text>
</comment>
<dbReference type="SUPFAM" id="SSF47323">
    <property type="entry name" value="Anticodon-binding domain of a subclass of class I aminoacyl-tRNA synthetases"/>
    <property type="match status" value="2"/>
</dbReference>
<evidence type="ECO:0000256" key="5">
    <source>
        <dbReference type="ARBA" id="ARBA00022490"/>
    </source>
</evidence>
<dbReference type="STRING" id="525254.HMPREF0072_0766"/>
<evidence type="ECO:0000259" key="16">
    <source>
        <dbReference type="Pfam" id="PF00133"/>
    </source>
</evidence>
<dbReference type="InterPro" id="IPR014729">
    <property type="entry name" value="Rossmann-like_a/b/a_fold"/>
</dbReference>
<dbReference type="InterPro" id="IPR009080">
    <property type="entry name" value="tRNAsynth_Ia_anticodon-bd"/>
</dbReference>
<keyword evidence="10 15" id="KW-0067">ATP-binding</keyword>
<evidence type="ECO:0000256" key="3">
    <source>
        <dbReference type="ARBA" id="ARBA00007078"/>
    </source>
</evidence>
<comment type="subcellular location">
    <subcellularLocation>
        <location evidence="2 15">Cytoplasm</location>
    </subcellularLocation>
</comment>
<protein>
    <recommendedName>
        <fullName evidence="15">Isoleucine--tRNA ligase</fullName>
        <ecNumber evidence="15">6.1.1.5</ecNumber>
    </recommendedName>
    <alternativeName>
        <fullName evidence="15">Isoleucyl-tRNA synthetase</fullName>
        <shortName evidence="15">IleRS</shortName>
    </alternativeName>
</protein>
<dbReference type="GO" id="GO:0000049">
    <property type="term" value="F:tRNA binding"/>
    <property type="evidence" value="ECO:0007669"/>
    <property type="project" value="InterPro"/>
</dbReference>
<evidence type="ECO:0000256" key="14">
    <source>
        <dbReference type="ARBA" id="ARBA00048359"/>
    </source>
</evidence>
<feature type="short sequence motif" description="'HIGH' region" evidence="15">
    <location>
        <begin position="51"/>
        <end position="61"/>
    </location>
</feature>